<dbReference type="RefSeq" id="WP_172660405.1">
    <property type="nucleotide sequence ID" value="NZ_CBFGNQ010000056.1"/>
</dbReference>
<dbReference type="EMBL" id="JBBEUB010000013">
    <property type="protein sequence ID" value="MEJ2905577.1"/>
    <property type="molecule type" value="Genomic_DNA"/>
</dbReference>
<sequence>MKRKLLFVLGLLLCHSQISSSQTLTSAHFRISDRENGIRSIELTINNMIIIGLNSTGDISYIDEAEGALADYTSNSEYTDNEHSKFIANQKIEYYDRFDDEKSGKIKWIGGIKIDYNDNFDIHDPRGKIKSIGNIQIKYNNAFDVHDKSGTIKSIGAIQIKYNNAFDINDPAEKVKSIGNVKITYFNSFDAKRLFGKIKSIKGNSKKIYVTK</sequence>
<feature type="chain" id="PRO_5046395015" description="Organic solvent tolerance-like N-terminal domain-containing protein" evidence="1">
    <location>
        <begin position="22"/>
        <end position="212"/>
    </location>
</feature>
<feature type="signal peptide" evidence="1">
    <location>
        <begin position="1"/>
        <end position="21"/>
    </location>
</feature>
<proteinExistence type="predicted"/>
<organism evidence="2 3">
    <name type="scientific">Pedobacter panaciterrae</name>
    <dbReference type="NCBI Taxonomy" id="363849"/>
    <lineage>
        <taxon>Bacteria</taxon>
        <taxon>Pseudomonadati</taxon>
        <taxon>Bacteroidota</taxon>
        <taxon>Sphingobacteriia</taxon>
        <taxon>Sphingobacteriales</taxon>
        <taxon>Sphingobacteriaceae</taxon>
        <taxon>Pedobacter</taxon>
    </lineage>
</organism>
<name>A0ABU8NTI3_9SPHI</name>
<comment type="caution">
    <text evidence="2">The sequence shown here is derived from an EMBL/GenBank/DDBJ whole genome shotgun (WGS) entry which is preliminary data.</text>
</comment>
<gene>
    <name evidence="2" type="ORF">WAE58_24245</name>
</gene>
<evidence type="ECO:0000313" key="3">
    <source>
        <dbReference type="Proteomes" id="UP001378956"/>
    </source>
</evidence>
<accession>A0ABU8NTI3</accession>
<protein>
    <recommendedName>
        <fullName evidence="4">Organic solvent tolerance-like N-terminal domain-containing protein</fullName>
    </recommendedName>
</protein>
<reference evidence="2 3" key="1">
    <citation type="submission" date="2024-03" db="EMBL/GenBank/DDBJ databases">
        <title>Sequence of Lycoming College Course Isolates.</title>
        <authorList>
            <person name="Plotts O."/>
            <person name="Newman J."/>
        </authorList>
    </citation>
    <scope>NUCLEOTIDE SEQUENCE [LARGE SCALE GENOMIC DNA]</scope>
    <source>
        <strain evidence="2 3">CJB-3</strain>
    </source>
</reference>
<dbReference type="Proteomes" id="UP001378956">
    <property type="component" value="Unassembled WGS sequence"/>
</dbReference>
<evidence type="ECO:0000313" key="2">
    <source>
        <dbReference type="EMBL" id="MEJ2905577.1"/>
    </source>
</evidence>
<evidence type="ECO:0000256" key="1">
    <source>
        <dbReference type="SAM" id="SignalP"/>
    </source>
</evidence>
<evidence type="ECO:0008006" key="4">
    <source>
        <dbReference type="Google" id="ProtNLM"/>
    </source>
</evidence>
<keyword evidence="1" id="KW-0732">Signal</keyword>
<keyword evidence="3" id="KW-1185">Reference proteome</keyword>